<protein>
    <recommendedName>
        <fullName evidence="3">beta-N-acetylhexosaminidase</fullName>
        <ecNumber evidence="3">3.2.1.52</ecNumber>
    </recommendedName>
</protein>
<evidence type="ECO:0000259" key="7">
    <source>
        <dbReference type="Pfam" id="PF18088"/>
    </source>
</evidence>
<dbReference type="GO" id="GO:0005975">
    <property type="term" value="P:carbohydrate metabolic process"/>
    <property type="evidence" value="ECO:0007669"/>
    <property type="project" value="InterPro"/>
</dbReference>
<dbReference type="Proteomes" id="UP000009131">
    <property type="component" value="Unassembled WGS sequence"/>
</dbReference>
<dbReference type="EC" id="3.2.1.52" evidence="3"/>
<evidence type="ECO:0000256" key="3">
    <source>
        <dbReference type="ARBA" id="ARBA00012663"/>
    </source>
</evidence>
<dbReference type="Pfam" id="PF18088">
    <property type="entry name" value="Glyco_H_20C_C"/>
    <property type="match status" value="1"/>
</dbReference>
<dbReference type="PANTHER" id="PTHR21040:SF8">
    <property type="entry name" value="BCDNA.GH04120"/>
    <property type="match status" value="1"/>
</dbReference>
<feature type="region of interest" description="Disordered" evidence="5">
    <location>
        <begin position="1"/>
        <end position="23"/>
    </location>
</feature>
<dbReference type="OrthoDB" id="2100085at2759"/>
<dbReference type="AlphaFoldDB" id="G7E260"/>
<evidence type="ECO:0000256" key="5">
    <source>
        <dbReference type="SAM" id="MobiDB-lite"/>
    </source>
</evidence>
<evidence type="ECO:0000313" key="9">
    <source>
        <dbReference type="Proteomes" id="UP000009131"/>
    </source>
</evidence>
<comment type="similarity">
    <text evidence="2">Belongs to the glycosyl hydrolase 20 family.</text>
</comment>
<evidence type="ECO:0000256" key="2">
    <source>
        <dbReference type="ARBA" id="ARBA00006285"/>
    </source>
</evidence>
<evidence type="ECO:0000256" key="1">
    <source>
        <dbReference type="ARBA" id="ARBA00001231"/>
    </source>
</evidence>
<dbReference type="STRING" id="764103.G7E260"/>
<gene>
    <name evidence="8" type="primary">Mo03594</name>
    <name evidence="8" type="ORF">E5Q_03594</name>
</gene>
<feature type="domain" description="Glycoside Hydrolase 20C C-terminal" evidence="7">
    <location>
        <begin position="605"/>
        <end position="810"/>
    </location>
</feature>
<keyword evidence="9" id="KW-1185">Reference proteome</keyword>
<comment type="caution">
    <text evidence="8">The sequence shown here is derived from an EMBL/GenBank/DDBJ whole genome shotgun (WGS) entry which is preliminary data.</text>
</comment>
<organism evidence="8 9">
    <name type="scientific">Mixia osmundae (strain CBS 9802 / IAM 14324 / JCM 22182 / KY 12970)</name>
    <dbReference type="NCBI Taxonomy" id="764103"/>
    <lineage>
        <taxon>Eukaryota</taxon>
        <taxon>Fungi</taxon>
        <taxon>Dikarya</taxon>
        <taxon>Basidiomycota</taxon>
        <taxon>Pucciniomycotina</taxon>
        <taxon>Mixiomycetes</taxon>
        <taxon>Mixiales</taxon>
        <taxon>Mixiaceae</taxon>
        <taxon>Mixia</taxon>
    </lineage>
</organism>
<comment type="catalytic activity">
    <reaction evidence="1">
        <text>Hydrolysis of terminal non-reducing N-acetyl-D-hexosamine residues in N-acetyl-beta-D-hexosaminides.</text>
        <dbReference type="EC" id="3.2.1.52"/>
    </reaction>
</comment>
<evidence type="ECO:0000313" key="8">
    <source>
        <dbReference type="EMBL" id="GAA96920.1"/>
    </source>
</evidence>
<dbReference type="SUPFAM" id="SSF51445">
    <property type="entry name" value="(Trans)glycosidases"/>
    <property type="match status" value="1"/>
</dbReference>
<feature type="domain" description="Glycoside hydrolase family 20 catalytic" evidence="6">
    <location>
        <begin position="319"/>
        <end position="405"/>
    </location>
</feature>
<dbReference type="RefSeq" id="XP_014565367.1">
    <property type="nucleotide sequence ID" value="XM_014709881.1"/>
</dbReference>
<dbReference type="EMBL" id="BABT02000110">
    <property type="protein sequence ID" value="GAA96920.1"/>
    <property type="molecule type" value="Genomic_DNA"/>
</dbReference>
<proteinExistence type="inferred from homology"/>
<reference evidence="8 9" key="2">
    <citation type="journal article" date="2012" name="Open Biol.">
        <title>Characteristics of nucleosomes and linker DNA regions on the genome of the basidiomycete Mixia osmundae revealed by mono- and dinucleosome mapping.</title>
        <authorList>
            <person name="Nishida H."/>
            <person name="Kondo S."/>
            <person name="Matsumoto T."/>
            <person name="Suzuki Y."/>
            <person name="Yoshikawa H."/>
            <person name="Taylor T.D."/>
            <person name="Sugiyama J."/>
        </authorList>
    </citation>
    <scope>NUCLEOTIDE SEQUENCE [LARGE SCALE GENOMIC DNA]</scope>
    <source>
        <strain evidence="9">CBS 9802 / IAM 14324 / JCM 22182 / KY 12970</strain>
    </source>
</reference>
<accession>G7E260</accession>
<dbReference type="PANTHER" id="PTHR21040">
    <property type="entry name" value="BCDNA.GH04120"/>
    <property type="match status" value="1"/>
</dbReference>
<sequence length="833" mass="94773">MASRRGPGPSMSRSRSRATLNAQGAAALTSTFAASIALEGHPTPSSETPVAGKHPPIQLVILRPTLPDELVFACTELAAKSVRSNVELVEQLPRGGPGPQSMLYRSYQRRVDRERAASPALEDEAFSIPDDESESPDQHWSWHIEFTRSEHLTPGKSRITASHDDFISLSRRNSMDEDGKTAIPGPDELFTVRITYSITSDAMRALGHILAVTRRAYVFIPSSPIDDPSYQHDTHRRQHTHPTGRWAWSGRVGELLERSEQRCFDTAGVMIDCSRNGVLLPAALEDLLRQYALLGINMVQLYTEDTYQIEDEPFFGYFRGPYTQDELRQIDDYAHQFGIEIIPCIQTLGHLGQILQWPQFGSLRDTHDVLLAQSEETYELIEKMITTVTAPLRSKRIHIGMDEANGIGEGRFRQLYGYQDPIHVFLNHLGRVREICQRIGVKPLIWSDMLFCLQAKDASLRGYYDSANPATPELVATLTKGEELDLVYWDYYHTRPEPYANKIADHWDLLQNPPWMANGCWTWSRFWCALSFTFQTIRPSMQAAKSSGVRDAMTTIWGDEGNECDIWSALPGIAYFAEHCYTREDEVDVELLKAKFDGVCGGDFDDFVYASKLDDLDPQSQPSDNKARLAPNMSKWLLWEDPFYSLFSPQYRGRDLETHYGDLANYLEMALSSQPTSRTPYLPPQAFEEVPANEHLQLPYLLSTILSIKCHLRDRLVHAYTHNNREDLVALAGETSTSRLSTLRMLIDDMHTHHRDLWHSTLKPFGWEALDLRYGGLKARLSTMQDRISRYLDDDDADVKHLPELEAINHLVYPHVGPALMLDYHRVSKPQYV</sequence>
<evidence type="ECO:0000259" key="6">
    <source>
        <dbReference type="Pfam" id="PF00728"/>
    </source>
</evidence>
<reference evidence="8 9" key="1">
    <citation type="journal article" date="2011" name="J. Gen. Appl. Microbiol.">
        <title>Draft genome sequencing of the enigmatic basidiomycete Mixia osmundae.</title>
        <authorList>
            <person name="Nishida H."/>
            <person name="Nagatsuka Y."/>
            <person name="Sugiyama J."/>
        </authorList>
    </citation>
    <scope>NUCLEOTIDE SEQUENCE [LARGE SCALE GENOMIC DNA]</scope>
    <source>
        <strain evidence="9">CBS 9802 / IAM 14324 / JCM 22182 / KY 12970</strain>
    </source>
</reference>
<dbReference type="CDD" id="cd06565">
    <property type="entry name" value="GH20_GcnA-like"/>
    <property type="match status" value="1"/>
</dbReference>
<dbReference type="InterPro" id="IPR038901">
    <property type="entry name" value="HEXDC-like"/>
</dbReference>
<name>G7E260_MIXOS</name>
<feature type="compositionally biased region" description="Acidic residues" evidence="5">
    <location>
        <begin position="121"/>
        <end position="135"/>
    </location>
</feature>
<dbReference type="InterPro" id="IPR041063">
    <property type="entry name" value="Glyco_H_20C_C"/>
</dbReference>
<keyword evidence="4" id="KW-0378">Hydrolase</keyword>
<dbReference type="HOGENOM" id="CLU_343285_0_0_1"/>
<evidence type="ECO:0000256" key="4">
    <source>
        <dbReference type="ARBA" id="ARBA00022801"/>
    </source>
</evidence>
<feature type="compositionally biased region" description="Low complexity" evidence="5">
    <location>
        <begin position="1"/>
        <end position="13"/>
    </location>
</feature>
<dbReference type="OMA" id="YETIGTM"/>
<dbReference type="Gene3D" id="3.20.20.80">
    <property type="entry name" value="Glycosidases"/>
    <property type="match status" value="1"/>
</dbReference>
<feature type="region of interest" description="Disordered" evidence="5">
    <location>
        <begin position="114"/>
        <end position="138"/>
    </location>
</feature>
<dbReference type="InterPro" id="IPR015883">
    <property type="entry name" value="Glyco_hydro_20_cat"/>
</dbReference>
<dbReference type="InterPro" id="IPR017853">
    <property type="entry name" value="GH"/>
</dbReference>
<dbReference type="GO" id="GO:0004563">
    <property type="term" value="F:beta-N-acetylhexosaminidase activity"/>
    <property type="evidence" value="ECO:0007669"/>
    <property type="project" value="UniProtKB-EC"/>
</dbReference>
<dbReference type="eggNOG" id="ENOG502RED4">
    <property type="taxonomic scope" value="Eukaryota"/>
</dbReference>
<dbReference type="Gene3D" id="1.20.120.670">
    <property type="entry name" value="N-acetyl-b-d-glucoasminidase"/>
    <property type="match status" value="1"/>
</dbReference>
<dbReference type="Pfam" id="PF00728">
    <property type="entry name" value="Glyco_hydro_20"/>
    <property type="match status" value="1"/>
</dbReference>
<dbReference type="InParanoid" id="G7E260"/>